<dbReference type="Proteomes" id="UP000009226">
    <property type="component" value="Chromosome"/>
</dbReference>
<evidence type="ECO:0000313" key="2">
    <source>
        <dbReference type="Proteomes" id="UP000009226"/>
    </source>
</evidence>
<evidence type="ECO:0000313" key="1">
    <source>
        <dbReference type="EMBL" id="AEF95113.1"/>
    </source>
</evidence>
<gene>
    <name evidence="1" type="ordered locus">Desca_2278</name>
</gene>
<protein>
    <submittedName>
        <fullName evidence="1">Uncharacterized protein</fullName>
    </submittedName>
</protein>
<dbReference type="KEGG" id="dca:Desca_2278"/>
<dbReference type="EMBL" id="CP002736">
    <property type="protein sequence ID" value="AEF95113.1"/>
    <property type="molecule type" value="Genomic_DNA"/>
</dbReference>
<dbReference type="HOGENOM" id="CLU_2000244_0_0_9"/>
<keyword evidence="2" id="KW-1185">Reference proteome</keyword>
<reference evidence="1" key="1">
    <citation type="submission" date="2011-05" db="EMBL/GenBank/DDBJ databases">
        <title>Complete sequence of Desulfotomaculum carboxydivorans CO-1-SRB.</title>
        <authorList>
            <consortium name="US DOE Joint Genome Institute"/>
            <person name="Lucas S."/>
            <person name="Han J."/>
            <person name="Lapidus A."/>
            <person name="Cheng J.-F."/>
            <person name="Goodwin L."/>
            <person name="Pitluck S."/>
            <person name="Peters L."/>
            <person name="Mikhailova N."/>
            <person name="Lu M."/>
            <person name="Han C."/>
            <person name="Tapia R."/>
            <person name="Land M."/>
            <person name="Hauser L."/>
            <person name="Kyrpides N."/>
            <person name="Ivanova N."/>
            <person name="Pagani I."/>
            <person name="Stams A."/>
            <person name="Plugge C."/>
            <person name="Muyzer G."/>
            <person name="Kuever J."/>
            <person name="Parshina S."/>
            <person name="Ivanova A."/>
            <person name="Nazina T."/>
            <person name="Woyke T."/>
        </authorList>
    </citation>
    <scope>NUCLEOTIDE SEQUENCE [LARGE SCALE GENOMIC DNA]</scope>
    <source>
        <strain evidence="1">CO-1-SRB</strain>
    </source>
</reference>
<organism evidence="1 2">
    <name type="scientific">Desulfotomaculum nigrificans (strain DSM 14880 / VKM B-2319 / CO-1-SRB)</name>
    <name type="common">Desulfotomaculum carboxydivorans</name>
    <dbReference type="NCBI Taxonomy" id="868595"/>
    <lineage>
        <taxon>Bacteria</taxon>
        <taxon>Bacillati</taxon>
        <taxon>Bacillota</taxon>
        <taxon>Clostridia</taxon>
        <taxon>Eubacteriales</taxon>
        <taxon>Desulfotomaculaceae</taxon>
        <taxon>Desulfotomaculum</taxon>
    </lineage>
</organism>
<accession>F6B382</accession>
<sequence>MGKLYFGQSLDVIKRIIISGFKPGEILRDNLIEAMIDARNSVGLNRRFRPAVLVLEAPTNPKLLVQIESQIIVQKSFSPISLEILLVKIDFRAPHLARVAKSVSPLTMLDLPPYSKKPFNKKLGTRI</sequence>
<proteinExistence type="predicted"/>
<dbReference type="AlphaFoldDB" id="F6B382"/>
<dbReference type="RefSeq" id="WP_003541840.1">
    <property type="nucleotide sequence ID" value="NC_015565.1"/>
</dbReference>
<name>F6B382_DESCC</name>